<dbReference type="SUPFAM" id="SSF46626">
    <property type="entry name" value="Cytochrome c"/>
    <property type="match status" value="1"/>
</dbReference>
<organism evidence="7 8">
    <name type="scientific">Parapedobacter defluvii</name>
    <dbReference type="NCBI Taxonomy" id="2045106"/>
    <lineage>
        <taxon>Bacteria</taxon>
        <taxon>Pseudomonadati</taxon>
        <taxon>Bacteroidota</taxon>
        <taxon>Sphingobacteriia</taxon>
        <taxon>Sphingobacteriales</taxon>
        <taxon>Sphingobacteriaceae</taxon>
        <taxon>Parapedobacter</taxon>
    </lineage>
</organism>
<proteinExistence type="predicted"/>
<dbReference type="PROSITE" id="PS51007">
    <property type="entry name" value="CYTC"/>
    <property type="match status" value="1"/>
</dbReference>
<keyword evidence="5" id="KW-0732">Signal</keyword>
<keyword evidence="8" id="KW-1185">Reference proteome</keyword>
<dbReference type="Gene3D" id="1.25.10.10">
    <property type="entry name" value="Leucine-rich Repeat Variant"/>
    <property type="match status" value="1"/>
</dbReference>
<accession>A0ABQ1MVC0</accession>
<evidence type="ECO:0000256" key="5">
    <source>
        <dbReference type="SAM" id="SignalP"/>
    </source>
</evidence>
<feature type="domain" description="Cytochrome c" evidence="6">
    <location>
        <begin position="749"/>
        <end position="884"/>
    </location>
</feature>
<feature type="signal peptide" evidence="5">
    <location>
        <begin position="1"/>
        <end position="17"/>
    </location>
</feature>
<dbReference type="SUPFAM" id="SSF50952">
    <property type="entry name" value="Soluble quinoprotein glucose dehydrogenase"/>
    <property type="match status" value="1"/>
</dbReference>
<dbReference type="Gene3D" id="1.10.760.10">
    <property type="entry name" value="Cytochrome c-like domain"/>
    <property type="match status" value="1"/>
</dbReference>
<dbReference type="NCBIfam" id="TIGR02603">
    <property type="entry name" value="CxxCH_TIGR02603"/>
    <property type="match status" value="1"/>
</dbReference>
<gene>
    <name evidence="7" type="ORF">GCM10011386_44320</name>
</gene>
<dbReference type="InterPro" id="IPR016024">
    <property type="entry name" value="ARM-type_fold"/>
</dbReference>
<evidence type="ECO:0000259" key="6">
    <source>
        <dbReference type="PROSITE" id="PS51007"/>
    </source>
</evidence>
<dbReference type="RefSeq" id="WP_188753664.1">
    <property type="nucleotide sequence ID" value="NZ_BMIK01000026.1"/>
</dbReference>
<evidence type="ECO:0000313" key="8">
    <source>
        <dbReference type="Proteomes" id="UP000597338"/>
    </source>
</evidence>
<dbReference type="InterPro" id="IPR055557">
    <property type="entry name" value="DUF7133"/>
</dbReference>
<dbReference type="SUPFAM" id="SSF48371">
    <property type="entry name" value="ARM repeat"/>
    <property type="match status" value="1"/>
</dbReference>
<dbReference type="Pfam" id="PF23500">
    <property type="entry name" value="DUF7133"/>
    <property type="match status" value="1"/>
</dbReference>
<evidence type="ECO:0000256" key="4">
    <source>
        <dbReference type="PROSITE-ProRule" id="PRU00433"/>
    </source>
</evidence>
<feature type="chain" id="PRO_5045479838" description="Cytochrome c domain-containing protein" evidence="5">
    <location>
        <begin position="18"/>
        <end position="884"/>
    </location>
</feature>
<evidence type="ECO:0000313" key="7">
    <source>
        <dbReference type="EMBL" id="GGC47302.1"/>
    </source>
</evidence>
<name>A0ABQ1MVC0_9SPHI</name>
<dbReference type="EMBL" id="BMIK01000026">
    <property type="protein sequence ID" value="GGC47302.1"/>
    <property type="molecule type" value="Genomic_DNA"/>
</dbReference>
<dbReference type="PROSITE" id="PS51257">
    <property type="entry name" value="PROKAR_LIPOPROTEIN"/>
    <property type="match status" value="1"/>
</dbReference>
<dbReference type="InterPro" id="IPR013427">
    <property type="entry name" value="Haem-bd_dom_put"/>
</dbReference>
<keyword evidence="1 4" id="KW-0349">Heme</keyword>
<evidence type="ECO:0000256" key="3">
    <source>
        <dbReference type="ARBA" id="ARBA00023004"/>
    </source>
</evidence>
<dbReference type="InterPro" id="IPR011989">
    <property type="entry name" value="ARM-like"/>
</dbReference>
<dbReference type="InterPro" id="IPR011042">
    <property type="entry name" value="6-blade_b-propeller_TolB-like"/>
</dbReference>
<dbReference type="PANTHER" id="PTHR33546">
    <property type="entry name" value="LARGE, MULTIFUNCTIONAL SECRETED PROTEIN-RELATED"/>
    <property type="match status" value="1"/>
</dbReference>
<dbReference type="InterPro" id="IPR036909">
    <property type="entry name" value="Cyt_c-like_dom_sf"/>
</dbReference>
<dbReference type="Proteomes" id="UP000597338">
    <property type="component" value="Unassembled WGS sequence"/>
</dbReference>
<dbReference type="PANTHER" id="PTHR33546:SF1">
    <property type="entry name" value="LARGE, MULTIFUNCTIONAL SECRETED PROTEIN"/>
    <property type="match status" value="1"/>
</dbReference>
<comment type="caution">
    <text evidence="7">The sequence shown here is derived from an EMBL/GenBank/DDBJ whole genome shotgun (WGS) entry which is preliminary data.</text>
</comment>
<protein>
    <recommendedName>
        <fullName evidence="6">Cytochrome c domain-containing protein</fullName>
    </recommendedName>
</protein>
<dbReference type="InterPro" id="IPR009056">
    <property type="entry name" value="Cyt_c-like_dom"/>
</dbReference>
<dbReference type="Gene3D" id="2.120.10.30">
    <property type="entry name" value="TolB, C-terminal domain"/>
    <property type="match status" value="1"/>
</dbReference>
<evidence type="ECO:0000256" key="1">
    <source>
        <dbReference type="ARBA" id="ARBA00022617"/>
    </source>
</evidence>
<keyword evidence="3 4" id="KW-0408">Iron</keyword>
<keyword evidence="2 4" id="KW-0479">Metal-binding</keyword>
<dbReference type="InterPro" id="IPR011041">
    <property type="entry name" value="Quinoprot_gluc/sorb_DH_b-prop"/>
</dbReference>
<sequence>MKDFHALILVAAFLASACDSTNKNCTPVTEDRYLSMTDSLASALEWPEKLDINVFAGPDLVPSPACLAVSASGDVFVGVDKIGSLGKEMGQGAIVKLIDCNGDGIMDSHTEFAHVDNPRGILAVGDQVFVLHTRFSQETQKAANMDLIVYEDLNKDGIADGEPKPLITDISNPTYLVERGTDHATNGIQMGIDGWIYIAAGDFGFHNATDRSGKRLTMLGGGIVRVRPNGTEMEVYTHGLRNIYDVAIDPFMNIFTRDNTNDGGGWNIRFSHQLQSGEYGYPILFQHFTEEIIPALVDLGGGSGTGSLYLNDDRWPDEYNNTPLMADWGRSYLYRHPVQPDQATFTQQEEKFIQLPQITDVDIDASGTMYLSAWDGAGYSGSPDIGYVVRAVPTGFRYEPLDDIQQFSNRKLVALLKSPRAKARLAAQYELLSRADNADAAPRIWKLVEDRSLAMESRVAALYTYTQLTGKEGIAQLVEATTDTDLQEYALRALADRKAWASDVPLEPFLLGLRSASPRVKAAAIIGVGRLGNKGAINTLLETQVPSSFKSPDLGTEGPHATPNSEIILPHLAVKALVALNAIDECIEALNTGNRELALWAMRYMHDDRVVQALIVAHENTDDEAFKAKLINTLARIYHEEAPYDASWWWSTRPDTHGPYYKGVEWEGTPAIRAFLLEQWKKAGSSNKDFFKVLNTRYRLAINQFGILEIQPPKEDAPQVDLEKLKNKKGQVGESSIEDIMLALDKLKGDAKEGAALFVQQGCKTCHAVDRSEVQKGPFMGQIGSIMNRQQIAESILKPNASISQGFSTVQIQTKSGNAYVGFVTEESADKLTIRNIAGAATTLAKSEIASRQELEHSMMPEGLANALSYQEFASLVAYLAEQK</sequence>
<reference evidence="8" key="1">
    <citation type="journal article" date="2019" name="Int. J. Syst. Evol. Microbiol.">
        <title>The Global Catalogue of Microorganisms (GCM) 10K type strain sequencing project: providing services to taxonomists for standard genome sequencing and annotation.</title>
        <authorList>
            <consortium name="The Broad Institute Genomics Platform"/>
            <consortium name="The Broad Institute Genome Sequencing Center for Infectious Disease"/>
            <person name="Wu L."/>
            <person name="Ma J."/>
        </authorList>
    </citation>
    <scope>NUCLEOTIDE SEQUENCE [LARGE SCALE GENOMIC DNA]</scope>
    <source>
        <strain evidence="8">CGMCC 1.15342</strain>
    </source>
</reference>
<evidence type="ECO:0000256" key="2">
    <source>
        <dbReference type="ARBA" id="ARBA00022723"/>
    </source>
</evidence>
<dbReference type="Pfam" id="PF00034">
    <property type="entry name" value="Cytochrom_C"/>
    <property type="match status" value="1"/>
</dbReference>